<accession>A0A1B0BH44</accession>
<dbReference type="AlphaFoldDB" id="A0A1B0BH44"/>
<dbReference type="EMBL" id="JXJN01014176">
    <property type="status" value="NOT_ANNOTATED_CDS"/>
    <property type="molecule type" value="Genomic_DNA"/>
</dbReference>
<keyword evidence="2" id="KW-1185">Reference proteome</keyword>
<organism evidence="1 2">
    <name type="scientific">Glossina palpalis gambiensis</name>
    <dbReference type="NCBI Taxonomy" id="67801"/>
    <lineage>
        <taxon>Eukaryota</taxon>
        <taxon>Metazoa</taxon>
        <taxon>Ecdysozoa</taxon>
        <taxon>Arthropoda</taxon>
        <taxon>Hexapoda</taxon>
        <taxon>Insecta</taxon>
        <taxon>Pterygota</taxon>
        <taxon>Neoptera</taxon>
        <taxon>Endopterygota</taxon>
        <taxon>Diptera</taxon>
        <taxon>Brachycera</taxon>
        <taxon>Muscomorpha</taxon>
        <taxon>Hippoboscoidea</taxon>
        <taxon>Glossinidae</taxon>
        <taxon>Glossina</taxon>
    </lineage>
</organism>
<dbReference type="EMBL" id="JXJN01014178">
    <property type="status" value="NOT_ANNOTATED_CDS"/>
    <property type="molecule type" value="Genomic_DNA"/>
</dbReference>
<proteinExistence type="predicted"/>
<name>A0A1B0BH44_9MUSC</name>
<dbReference type="EnsemblMetazoa" id="GPPI029885-RA">
    <property type="protein sequence ID" value="GPPI029885-PA"/>
    <property type="gene ID" value="GPPI029885"/>
</dbReference>
<evidence type="ECO:0000313" key="1">
    <source>
        <dbReference type="EnsemblMetazoa" id="GPPI029885-PA"/>
    </source>
</evidence>
<dbReference type="VEuPathDB" id="VectorBase:GPPI029885"/>
<evidence type="ECO:0000313" key="2">
    <source>
        <dbReference type="Proteomes" id="UP000092460"/>
    </source>
</evidence>
<sequence length="142" mass="15873">MPNQAQSQSYFNLDFNLTGSISQQPLDQLLGLNGTNPVAPDLLYTITFQSSVIPLRRLLVQQLPVRIRDQGTFSKSVFKTSSVAGHKSTAVTSKYGTLANGLKQLPTSKTFILSGTFFTYRHCEQSNSVQESNKHQPRKFYK</sequence>
<reference evidence="2" key="1">
    <citation type="submission" date="2015-01" db="EMBL/GenBank/DDBJ databases">
        <authorList>
            <person name="Aksoy S."/>
            <person name="Warren W."/>
            <person name="Wilson R.K."/>
        </authorList>
    </citation>
    <scope>NUCLEOTIDE SEQUENCE [LARGE SCALE GENOMIC DNA]</scope>
    <source>
        <strain evidence="2">IAEA</strain>
    </source>
</reference>
<reference evidence="1" key="2">
    <citation type="submission" date="2020-05" db="UniProtKB">
        <authorList>
            <consortium name="EnsemblMetazoa"/>
        </authorList>
    </citation>
    <scope>IDENTIFICATION</scope>
    <source>
        <strain evidence="1">IAEA</strain>
    </source>
</reference>
<dbReference type="EMBL" id="JXJN01014177">
    <property type="status" value="NOT_ANNOTATED_CDS"/>
    <property type="molecule type" value="Genomic_DNA"/>
</dbReference>
<protein>
    <submittedName>
        <fullName evidence="1">Uncharacterized protein</fullName>
    </submittedName>
</protein>
<dbReference type="Proteomes" id="UP000092460">
    <property type="component" value="Unassembled WGS sequence"/>
</dbReference>